<protein>
    <recommendedName>
        <fullName evidence="14">Acyltransferase</fullName>
        <ecNumber evidence="14">2.3.1.-</ecNumber>
    </recommendedName>
</protein>
<evidence type="ECO:0000256" key="13">
    <source>
        <dbReference type="ARBA" id="ARBA00023315"/>
    </source>
</evidence>
<evidence type="ECO:0000313" key="16">
    <source>
        <dbReference type="Proteomes" id="UP001321473"/>
    </source>
</evidence>
<comment type="similarity">
    <text evidence="4 14">Belongs to the diacylglycerol acyltransferase family.</text>
</comment>
<feature type="transmembrane region" description="Helical" evidence="14">
    <location>
        <begin position="63"/>
        <end position="82"/>
    </location>
</feature>
<keyword evidence="6 14" id="KW-0808">Transferase</keyword>
<evidence type="ECO:0000256" key="2">
    <source>
        <dbReference type="ARBA" id="ARBA00004771"/>
    </source>
</evidence>
<keyword evidence="16" id="KW-1185">Reference proteome</keyword>
<keyword evidence="9 14" id="KW-0256">Endoplasmic reticulum</keyword>
<keyword evidence="11" id="KW-0443">Lipid metabolism</keyword>
<evidence type="ECO:0000256" key="6">
    <source>
        <dbReference type="ARBA" id="ARBA00022679"/>
    </source>
</evidence>
<evidence type="ECO:0000256" key="10">
    <source>
        <dbReference type="ARBA" id="ARBA00022989"/>
    </source>
</evidence>
<dbReference type="Proteomes" id="UP001321473">
    <property type="component" value="Unassembled WGS sequence"/>
</dbReference>
<dbReference type="Pfam" id="PF03982">
    <property type="entry name" value="DAGAT"/>
    <property type="match status" value="1"/>
</dbReference>
<keyword evidence="5" id="KW-0444">Lipid biosynthesis</keyword>
<dbReference type="EMBL" id="JARKHS020007023">
    <property type="protein sequence ID" value="KAK8782099.1"/>
    <property type="molecule type" value="Genomic_DNA"/>
</dbReference>
<dbReference type="InterPro" id="IPR007130">
    <property type="entry name" value="DAGAT"/>
</dbReference>
<keyword evidence="8" id="KW-0319">Glycerol metabolism</keyword>
<evidence type="ECO:0000313" key="15">
    <source>
        <dbReference type="EMBL" id="KAK8782099.1"/>
    </source>
</evidence>
<dbReference type="GO" id="GO:0019432">
    <property type="term" value="P:triglyceride biosynthetic process"/>
    <property type="evidence" value="ECO:0007669"/>
    <property type="project" value="TreeGrafter"/>
</dbReference>
<evidence type="ECO:0000256" key="8">
    <source>
        <dbReference type="ARBA" id="ARBA00022798"/>
    </source>
</evidence>
<keyword evidence="13" id="KW-0012">Acyltransferase</keyword>
<comment type="subcellular location">
    <subcellularLocation>
        <location evidence="1 14">Endoplasmic reticulum membrane</location>
        <topology evidence="1 14">Multi-pass membrane protein</topology>
    </subcellularLocation>
</comment>
<gene>
    <name evidence="15" type="ORF">V5799_016561</name>
</gene>
<evidence type="ECO:0000256" key="14">
    <source>
        <dbReference type="RuleBase" id="RU367023"/>
    </source>
</evidence>
<dbReference type="GO" id="GO:0005789">
    <property type="term" value="C:endoplasmic reticulum membrane"/>
    <property type="evidence" value="ECO:0007669"/>
    <property type="project" value="UniProtKB-SubCell"/>
</dbReference>
<evidence type="ECO:0000256" key="4">
    <source>
        <dbReference type="ARBA" id="ARBA00005420"/>
    </source>
</evidence>
<keyword evidence="10 14" id="KW-1133">Transmembrane helix</keyword>
<keyword evidence="7 14" id="KW-0812">Transmembrane</keyword>
<evidence type="ECO:0000256" key="1">
    <source>
        <dbReference type="ARBA" id="ARBA00004477"/>
    </source>
</evidence>
<dbReference type="CDD" id="cd07987">
    <property type="entry name" value="LPLAT_MGAT-like"/>
    <property type="match status" value="1"/>
</dbReference>
<evidence type="ECO:0000256" key="11">
    <source>
        <dbReference type="ARBA" id="ARBA00023098"/>
    </source>
</evidence>
<comment type="caution">
    <text evidence="15">The sequence shown here is derived from an EMBL/GenBank/DDBJ whole genome shotgun (WGS) entry which is preliminary data.</text>
</comment>
<evidence type="ECO:0000256" key="12">
    <source>
        <dbReference type="ARBA" id="ARBA00023136"/>
    </source>
</evidence>
<dbReference type="GO" id="GO:0004144">
    <property type="term" value="F:diacylglycerol O-acyltransferase activity"/>
    <property type="evidence" value="ECO:0007669"/>
    <property type="project" value="TreeGrafter"/>
</dbReference>
<sequence>MLSSPDESQTSATPGLCAWGLYAFSLFEFHISGETGRDRRRWCAMNVLGVEFAPLNVPLKRRLQTAAVLYLTASFFCGGVLWSVLVLYIFYSDYYWILLLYAAWYVYDRDTPKRGGRQFHWVRNLTVYKYVRDYYPVKLVKTAELDPSRNYILGYHPHGIICMGAMVNFGTESTDFAQLFPGIRICALTLNVNFMFPIQRELLLAHGLCSVDRESLQWILTKRGTGNAALIAVGGAQESLDAHKDTYIITLKSRKGFVRCALKCGADLVPVFSFGENNIFRQMKNPRGSRLRWLQEKLKSITGVAPAIFYGRGVLQYTWGYMPFREKIVTIVGKPIHVDKNENPTEEEVDLLHEKYMAALKQLFDDYKGQYDSAERTLTIV</sequence>
<evidence type="ECO:0000256" key="5">
    <source>
        <dbReference type="ARBA" id="ARBA00022516"/>
    </source>
</evidence>
<evidence type="ECO:0000256" key="3">
    <source>
        <dbReference type="ARBA" id="ARBA00005189"/>
    </source>
</evidence>
<dbReference type="AlphaFoldDB" id="A0AAQ4F4R8"/>
<reference evidence="15 16" key="1">
    <citation type="journal article" date="2023" name="Arcadia Sci">
        <title>De novo assembly of a long-read Amblyomma americanum tick genome.</title>
        <authorList>
            <person name="Chou S."/>
            <person name="Poskanzer K.E."/>
            <person name="Rollins M."/>
            <person name="Thuy-Boun P.S."/>
        </authorList>
    </citation>
    <scope>NUCLEOTIDE SEQUENCE [LARGE SCALE GENOMIC DNA]</scope>
    <source>
        <strain evidence="15">F_SG_1</strain>
        <tissue evidence="15">Salivary glands</tissue>
    </source>
</reference>
<proteinExistence type="inferred from homology"/>
<dbReference type="EC" id="2.3.1.-" evidence="14"/>
<comment type="pathway">
    <text evidence="2">Glycerolipid metabolism; triacylglycerol biosynthesis.</text>
</comment>
<dbReference type="PANTHER" id="PTHR12317">
    <property type="entry name" value="DIACYLGLYCEROL O-ACYLTRANSFERASE"/>
    <property type="match status" value="1"/>
</dbReference>
<name>A0AAQ4F4R8_AMBAM</name>
<comment type="pathway">
    <text evidence="3">Lipid metabolism.</text>
</comment>
<dbReference type="PANTHER" id="PTHR12317:SF0">
    <property type="entry name" value="ACYLTRANSFERASE"/>
    <property type="match status" value="1"/>
</dbReference>
<organism evidence="15 16">
    <name type="scientific">Amblyomma americanum</name>
    <name type="common">Lone star tick</name>
    <dbReference type="NCBI Taxonomy" id="6943"/>
    <lineage>
        <taxon>Eukaryota</taxon>
        <taxon>Metazoa</taxon>
        <taxon>Ecdysozoa</taxon>
        <taxon>Arthropoda</taxon>
        <taxon>Chelicerata</taxon>
        <taxon>Arachnida</taxon>
        <taxon>Acari</taxon>
        <taxon>Parasitiformes</taxon>
        <taxon>Ixodida</taxon>
        <taxon>Ixodoidea</taxon>
        <taxon>Ixodidae</taxon>
        <taxon>Amblyomminae</taxon>
        <taxon>Amblyomma</taxon>
    </lineage>
</organism>
<feature type="transmembrane region" description="Helical" evidence="14">
    <location>
        <begin position="12"/>
        <end position="31"/>
    </location>
</feature>
<evidence type="ECO:0000256" key="7">
    <source>
        <dbReference type="ARBA" id="ARBA00022692"/>
    </source>
</evidence>
<keyword evidence="12 14" id="KW-0472">Membrane</keyword>
<accession>A0AAQ4F4R8</accession>
<dbReference type="GO" id="GO:0006071">
    <property type="term" value="P:glycerol metabolic process"/>
    <property type="evidence" value="ECO:0007669"/>
    <property type="project" value="UniProtKB-KW"/>
</dbReference>
<evidence type="ECO:0000256" key="9">
    <source>
        <dbReference type="ARBA" id="ARBA00022824"/>
    </source>
</evidence>